<dbReference type="InterPro" id="IPR011711">
    <property type="entry name" value="GntR_C"/>
</dbReference>
<dbReference type="Pfam" id="PF00392">
    <property type="entry name" value="GntR"/>
    <property type="match status" value="1"/>
</dbReference>
<dbReference type="InterPro" id="IPR000524">
    <property type="entry name" value="Tscrpt_reg_HTH_GntR"/>
</dbReference>
<comment type="caution">
    <text evidence="5">The sequence shown here is derived from an EMBL/GenBank/DDBJ whole genome shotgun (WGS) entry which is preliminary data.</text>
</comment>
<dbReference type="SUPFAM" id="SSF46785">
    <property type="entry name" value="Winged helix' DNA-binding domain"/>
    <property type="match status" value="1"/>
</dbReference>
<evidence type="ECO:0000259" key="4">
    <source>
        <dbReference type="PROSITE" id="PS50949"/>
    </source>
</evidence>
<dbReference type="InterPro" id="IPR008920">
    <property type="entry name" value="TF_FadR/GntR_C"/>
</dbReference>
<dbReference type="PANTHER" id="PTHR43537">
    <property type="entry name" value="TRANSCRIPTIONAL REGULATOR, GNTR FAMILY"/>
    <property type="match status" value="1"/>
</dbReference>
<keyword evidence="1" id="KW-0805">Transcription regulation</keyword>
<feature type="domain" description="HTH gntR-type" evidence="4">
    <location>
        <begin position="7"/>
        <end position="74"/>
    </location>
</feature>
<dbReference type="Gene3D" id="1.20.120.530">
    <property type="entry name" value="GntR ligand-binding domain-like"/>
    <property type="match status" value="1"/>
</dbReference>
<reference evidence="5" key="1">
    <citation type="submission" date="2022-10" db="EMBL/GenBank/DDBJ databases">
        <title>The WGS of Solirubrobacter ginsenosidimutans DSM 21036.</title>
        <authorList>
            <person name="Jiang Z."/>
        </authorList>
    </citation>
    <scope>NUCLEOTIDE SEQUENCE</scope>
    <source>
        <strain evidence="5">DSM 21036</strain>
    </source>
</reference>
<dbReference type="PANTHER" id="PTHR43537:SF5">
    <property type="entry name" value="UXU OPERON TRANSCRIPTIONAL REGULATOR"/>
    <property type="match status" value="1"/>
</dbReference>
<evidence type="ECO:0000256" key="2">
    <source>
        <dbReference type="ARBA" id="ARBA00023125"/>
    </source>
</evidence>
<accession>A0A9X3RZM3</accession>
<proteinExistence type="predicted"/>
<sequence>MPDEANGLGTEAVYQRVREAILEGEIAPGSTMSQVALADELGISRTPLREALRMLQSEGLVDAERNRRVRVAPVSARDLEELYVMRVTLEAEAIRLAVPRMTAEDLARLEGSIAEMAHFAQALDYRRWTVPHQAFHRGLTAPAGERFTAVLTQLLDHAERYRRMHIGHGPSAWATKDHRGILDACKAGDRELAGRLLAEHFARTAFELIELLDPAHDPGLLRDTVGDVAR</sequence>
<dbReference type="RefSeq" id="WP_270037733.1">
    <property type="nucleotide sequence ID" value="NZ_JAPDOD010000001.1"/>
</dbReference>
<dbReference type="SUPFAM" id="SSF48008">
    <property type="entry name" value="GntR ligand-binding domain-like"/>
    <property type="match status" value="1"/>
</dbReference>
<dbReference type="SMART" id="SM00895">
    <property type="entry name" value="FCD"/>
    <property type="match status" value="1"/>
</dbReference>
<protein>
    <submittedName>
        <fullName evidence="5">GntR family transcriptional regulator</fullName>
    </submittedName>
</protein>
<dbReference type="AlphaFoldDB" id="A0A9X3RZM3"/>
<keyword evidence="3" id="KW-0804">Transcription</keyword>
<dbReference type="PRINTS" id="PR00035">
    <property type="entry name" value="HTHGNTR"/>
</dbReference>
<gene>
    <name evidence="5" type="ORF">OM076_02270</name>
</gene>
<evidence type="ECO:0000313" key="6">
    <source>
        <dbReference type="Proteomes" id="UP001149140"/>
    </source>
</evidence>
<organism evidence="5 6">
    <name type="scientific">Solirubrobacter ginsenosidimutans</name>
    <dbReference type="NCBI Taxonomy" id="490573"/>
    <lineage>
        <taxon>Bacteria</taxon>
        <taxon>Bacillati</taxon>
        <taxon>Actinomycetota</taxon>
        <taxon>Thermoleophilia</taxon>
        <taxon>Solirubrobacterales</taxon>
        <taxon>Solirubrobacteraceae</taxon>
        <taxon>Solirubrobacter</taxon>
    </lineage>
</organism>
<evidence type="ECO:0000256" key="1">
    <source>
        <dbReference type="ARBA" id="ARBA00023015"/>
    </source>
</evidence>
<evidence type="ECO:0000256" key="3">
    <source>
        <dbReference type="ARBA" id="ARBA00023163"/>
    </source>
</evidence>
<dbReference type="InterPro" id="IPR036388">
    <property type="entry name" value="WH-like_DNA-bd_sf"/>
</dbReference>
<dbReference type="PROSITE" id="PS50949">
    <property type="entry name" value="HTH_GNTR"/>
    <property type="match status" value="1"/>
</dbReference>
<keyword evidence="6" id="KW-1185">Reference proteome</keyword>
<dbReference type="GO" id="GO:0003677">
    <property type="term" value="F:DNA binding"/>
    <property type="evidence" value="ECO:0007669"/>
    <property type="project" value="UniProtKB-KW"/>
</dbReference>
<dbReference type="EMBL" id="JAPDOD010000001">
    <property type="protein sequence ID" value="MDA0159077.1"/>
    <property type="molecule type" value="Genomic_DNA"/>
</dbReference>
<evidence type="ECO:0000313" key="5">
    <source>
        <dbReference type="EMBL" id="MDA0159077.1"/>
    </source>
</evidence>
<dbReference type="SMART" id="SM00345">
    <property type="entry name" value="HTH_GNTR"/>
    <property type="match status" value="1"/>
</dbReference>
<keyword evidence="2" id="KW-0238">DNA-binding</keyword>
<dbReference type="Proteomes" id="UP001149140">
    <property type="component" value="Unassembled WGS sequence"/>
</dbReference>
<dbReference type="Pfam" id="PF07729">
    <property type="entry name" value="FCD"/>
    <property type="match status" value="1"/>
</dbReference>
<dbReference type="CDD" id="cd07377">
    <property type="entry name" value="WHTH_GntR"/>
    <property type="match status" value="1"/>
</dbReference>
<name>A0A9X3RZM3_9ACTN</name>
<dbReference type="InterPro" id="IPR036390">
    <property type="entry name" value="WH_DNA-bd_sf"/>
</dbReference>
<dbReference type="Gene3D" id="1.10.10.10">
    <property type="entry name" value="Winged helix-like DNA-binding domain superfamily/Winged helix DNA-binding domain"/>
    <property type="match status" value="1"/>
</dbReference>
<dbReference type="GO" id="GO:0003700">
    <property type="term" value="F:DNA-binding transcription factor activity"/>
    <property type="evidence" value="ECO:0007669"/>
    <property type="project" value="InterPro"/>
</dbReference>